<dbReference type="EMBL" id="HBUF01134125">
    <property type="protein sequence ID" value="CAG6644885.1"/>
    <property type="molecule type" value="Transcribed_RNA"/>
</dbReference>
<accession>A0A8D8W3W1</accession>
<organism evidence="1">
    <name type="scientific">Cacopsylla melanoneura</name>
    <dbReference type="NCBI Taxonomy" id="428564"/>
    <lineage>
        <taxon>Eukaryota</taxon>
        <taxon>Metazoa</taxon>
        <taxon>Ecdysozoa</taxon>
        <taxon>Arthropoda</taxon>
        <taxon>Hexapoda</taxon>
        <taxon>Insecta</taxon>
        <taxon>Pterygota</taxon>
        <taxon>Neoptera</taxon>
        <taxon>Paraneoptera</taxon>
        <taxon>Hemiptera</taxon>
        <taxon>Sternorrhyncha</taxon>
        <taxon>Psylloidea</taxon>
        <taxon>Psyllidae</taxon>
        <taxon>Psyllinae</taxon>
        <taxon>Cacopsylla</taxon>
    </lineage>
</organism>
<proteinExistence type="predicted"/>
<reference evidence="1" key="1">
    <citation type="submission" date="2021-05" db="EMBL/GenBank/DDBJ databases">
        <authorList>
            <person name="Alioto T."/>
            <person name="Alioto T."/>
            <person name="Gomez Garrido J."/>
        </authorList>
    </citation>
    <scope>NUCLEOTIDE SEQUENCE</scope>
</reference>
<evidence type="ECO:0000313" key="1">
    <source>
        <dbReference type="EMBL" id="CAG6644883.1"/>
    </source>
</evidence>
<name>A0A8D8W3W1_9HEMI</name>
<protein>
    <submittedName>
        <fullName evidence="1">Uncharacterized protein</fullName>
    </submittedName>
</protein>
<dbReference type="EMBL" id="HBUF01134123">
    <property type="protein sequence ID" value="CAG6644883.1"/>
    <property type="molecule type" value="Transcribed_RNA"/>
</dbReference>
<sequence length="130" mass="15101">MLISSFYTRMVYSMSTNKLESNTGLGFGHTGRNQENASLHNQCCQTINEDTDINEEKRSIYVPTVPYFQEKYGITKWTVSGLWFGVRGTASPFLKNFFLTNNLQKRRLQEMCLIVLKDTMNIIQRHLYST</sequence>
<dbReference type="AlphaFoldDB" id="A0A8D8W3W1"/>